<organism evidence="2 3">
    <name type="scientific">Marinibaculum pumilum</name>
    <dbReference type="NCBI Taxonomy" id="1766165"/>
    <lineage>
        <taxon>Bacteria</taxon>
        <taxon>Pseudomonadati</taxon>
        <taxon>Pseudomonadota</taxon>
        <taxon>Alphaproteobacteria</taxon>
        <taxon>Rhodospirillales</taxon>
        <taxon>Rhodospirillaceae</taxon>
        <taxon>Marinibaculum</taxon>
    </lineage>
</organism>
<sequence length="285" mass="31249">MNPSEDAERRRALGAFVRAQRERLSPEALGLPPGPRRRTPGLRREELAQLSGLSTTWVTWLEQGREISLSRAALSRLSRALQLGRAERTYLFELAARRDPERQDAEGAPLPAALPACVAAIACPAYILDPCWTVLHWNGAAAHLFAGWLDGDAPGDMAGETPGADGRNMLRFIFLSPVARRLIQDHDARARRVVAEFRAEATPRMTDPSIRALVDGLRRDSPDFARLWAAQDVQGREGGLRRFCHPRDGALCFEQVGFTLASQPGLKLTMLLPQAGNPVPAQAAP</sequence>
<dbReference type="RefSeq" id="WP_379903601.1">
    <property type="nucleotide sequence ID" value="NZ_JBHRTR010000031.1"/>
</dbReference>
<dbReference type="InterPro" id="IPR010982">
    <property type="entry name" value="Lambda_DNA-bd_dom_sf"/>
</dbReference>
<dbReference type="EMBL" id="JBHRTR010000031">
    <property type="protein sequence ID" value="MFC3229424.1"/>
    <property type="molecule type" value="Genomic_DNA"/>
</dbReference>
<dbReference type="Gene3D" id="1.10.260.40">
    <property type="entry name" value="lambda repressor-like DNA-binding domains"/>
    <property type="match status" value="1"/>
</dbReference>
<evidence type="ECO:0000313" key="3">
    <source>
        <dbReference type="Proteomes" id="UP001595528"/>
    </source>
</evidence>
<evidence type="ECO:0000313" key="2">
    <source>
        <dbReference type="EMBL" id="MFC3229424.1"/>
    </source>
</evidence>
<accession>A0ABV7L4F9</accession>
<proteinExistence type="predicted"/>
<evidence type="ECO:0000259" key="1">
    <source>
        <dbReference type="SMART" id="SM00530"/>
    </source>
</evidence>
<dbReference type="SUPFAM" id="SSF47413">
    <property type="entry name" value="lambda repressor-like DNA-binding domains"/>
    <property type="match status" value="1"/>
</dbReference>
<dbReference type="CDD" id="cd00093">
    <property type="entry name" value="HTH_XRE"/>
    <property type="match status" value="1"/>
</dbReference>
<dbReference type="Pfam" id="PF17765">
    <property type="entry name" value="MLTR_LBD"/>
    <property type="match status" value="1"/>
</dbReference>
<feature type="domain" description="HTH cro/C1-type" evidence="1">
    <location>
        <begin position="16"/>
        <end position="88"/>
    </location>
</feature>
<dbReference type="SMART" id="SM00530">
    <property type="entry name" value="HTH_XRE"/>
    <property type="match status" value="1"/>
</dbReference>
<dbReference type="Pfam" id="PF13560">
    <property type="entry name" value="HTH_31"/>
    <property type="match status" value="1"/>
</dbReference>
<keyword evidence="3" id="KW-1185">Reference proteome</keyword>
<dbReference type="PANTHER" id="PTHR35010">
    <property type="entry name" value="BLL4672 PROTEIN-RELATED"/>
    <property type="match status" value="1"/>
</dbReference>
<reference evidence="3" key="1">
    <citation type="journal article" date="2019" name="Int. J. Syst. Evol. Microbiol.">
        <title>The Global Catalogue of Microorganisms (GCM) 10K type strain sequencing project: providing services to taxonomists for standard genome sequencing and annotation.</title>
        <authorList>
            <consortium name="The Broad Institute Genomics Platform"/>
            <consortium name="The Broad Institute Genome Sequencing Center for Infectious Disease"/>
            <person name="Wu L."/>
            <person name="Ma J."/>
        </authorList>
    </citation>
    <scope>NUCLEOTIDE SEQUENCE [LARGE SCALE GENOMIC DNA]</scope>
    <source>
        <strain evidence="3">KCTC 42964</strain>
    </source>
</reference>
<protein>
    <submittedName>
        <fullName evidence="2">Helix-turn-helix transcriptional regulator</fullName>
    </submittedName>
</protein>
<dbReference type="InterPro" id="IPR001387">
    <property type="entry name" value="Cro/C1-type_HTH"/>
</dbReference>
<name>A0ABV7L4F9_9PROT</name>
<dbReference type="InterPro" id="IPR041413">
    <property type="entry name" value="MLTR_LBD"/>
</dbReference>
<dbReference type="Proteomes" id="UP001595528">
    <property type="component" value="Unassembled WGS sequence"/>
</dbReference>
<dbReference type="PANTHER" id="PTHR35010:SF2">
    <property type="entry name" value="BLL4672 PROTEIN"/>
    <property type="match status" value="1"/>
</dbReference>
<dbReference type="Gene3D" id="3.30.450.180">
    <property type="match status" value="1"/>
</dbReference>
<comment type="caution">
    <text evidence="2">The sequence shown here is derived from an EMBL/GenBank/DDBJ whole genome shotgun (WGS) entry which is preliminary data.</text>
</comment>
<gene>
    <name evidence="2" type="ORF">ACFOGJ_19410</name>
</gene>